<dbReference type="KEGG" id="phet:94292596"/>
<evidence type="ECO:0000313" key="3">
    <source>
        <dbReference type="Proteomes" id="UP000674318"/>
    </source>
</evidence>
<feature type="region of interest" description="Disordered" evidence="1">
    <location>
        <begin position="734"/>
        <end position="795"/>
    </location>
</feature>
<name>A0A836LCY7_9TRYP</name>
<feature type="region of interest" description="Disordered" evidence="1">
    <location>
        <begin position="155"/>
        <end position="212"/>
    </location>
</feature>
<feature type="region of interest" description="Disordered" evidence="1">
    <location>
        <begin position="1160"/>
        <end position="1193"/>
    </location>
</feature>
<accession>A0A836LCY7</accession>
<sequence>MSHATFLSGQLPGMPNGTGSALLPTITAELRGEFSPLLLTLASCNNDISDTYVMELFFTLVRFDAVLKERERQLLVSTAQHLISKQLHQLQKVHHMQKLLNENERFVGELVERCAALECLRRARDGDDECHTNDGEDTDDMNVSEQALQTSHLENDLADRQSGSKKTAPPSATAKAAGAGAGRRRAAPAATYASNSPTGDDGDQQPQRVFFDDSHGDISSRLLAAQHSQERQPHRAGASDNAQSTWTTTTGSGGATTPPSPQTLPSRQNVQPGRVDSEAGVPGAGRARSATATPPMQNTASNFEHVNSETLDEDGGRVTTASGSFARPAGSTAVKSALYSGVQHALQGHFRNIVRPTLSDGALTVPSNLSELAYLQQQPAQLRGITTRLSSRGSERAATAGDGVVEADTDSVQQYESMALNLSIASSPALARYPLSSSRIAYFRNANPSIFSVATVTSAASANNTLGTDAGRSLELRVNSSSSASYFATMQEPVGTAKVWDRMFWRFLNGHTATGDLAVLVALLKKENPAQTQGAGGGSDVSTGYKGAFRTGRGGASPQSGTVNTTAAAADAASASRKRVAASSHSPEYGVQLLMNALKCKGSYSQLMLPQNAADVGSGGIAGSGIAGVADEVMSSSVAAKVERGVMNDDVEQQQQQHARGVLRSPERQCPAPIGGLSPPGLRMNNSSTVLLNLDDCSKEEEVRLHRDFWTHIPTILATLTEGVMYSGSHETAHLDRDGDAAPCGASSGDGGGGEKVGNTQTKHGNRGCWDTAPSQSATNANGSRGEERLDHAASAGVAAAAHLNRDDENELAKLHPPSAEALQLLPIFSPLLRNYTGAVKQLIRSASEYARSTQVQHARALAVAAAPQQQQPALLSTDTKDVASTGGECPAEGEHSATVPTSVAGAPLGNVRAGPTRTATQHSSVVCMHELKCSHASPSGGDRRPGGGSAAAAAATGSTLDANSSAPADIVEQSLLATGSRTEVRAADVVMYAILTAIYVQCSAAVEMHQHARLNSTNSTTAAPISTNAATVGTTCVKRSLSEGSRTSASGHSVEESCPFPGTSISLSFTADGGLGTTSGNNTCISTDEERVFDKSVANVSCGLRDSSSGGGYSLNATFSPPPKTLFHAHPYPPHHIARRAGGKAVGGTMRFTRSSSLYDPRSVHLSPGHAPHPHQQQPSQLPRSVSPDMHSPTEAALSLLRMAHNTSNGSGDWAGRGSAESACSDGPAVGNPGNRFPLHPNPSDTNLCFREPAMQDILTCANEFSSVSLPSIMKAELRLLQEKLHNTSRAVQRMERQVRGELALLLFRILSIVLDWLMPAVHVSDVRLWVFYRKWCCDLYRVLCSSDALLEEFHTLLDQRGLAVSSTATGAGDLHGQPGESRRGTHGVSPVEAISVRTTDNLGPPQGPPPQAQSPLSGRPPVVRTATADNDDHDNSSKVCVAREGATASTGGAAQPPSLPLHLPQVGDTLATTNASMEDAFSFILPGTSLAVSVLHETPPVQPGVLKLLAQGEADLRGEALADMASLRAAQALLNNEGTVVPLPRPFLITRLVAATLRGISADIAESLLWIVGQTPALDDSADNDPGGGGKRDTSNVLEESQRDRNASSGMSQKTRCVADPGGRGSREHRKHSDDTCCGGHTDYVKEDEKESVLRGRHRQPSQSHRRSGFHHRSTSADARMGGSAPSAAASHYRVDSEDDDGEYAGQWYGVLERCERGQQRSLPLQGPAIAKNSERRSSYPTGSVPTVFPHATSHAPFNEHPSTCASQNPSRPSQSLEGPTLVHHHRFHYPSVHGYADVAKLYLSTLEDAEILLSPHDPVYASLVLSAADLHLHDLRDTATAVALVNAYLVDVSKEHIQGPVWEELLAVATGDGGSGGASPSLKPAADVVGSPSSACSAPAKGFSVTRARQGNTQGPTSTTESSTAARVATGLPAAASVQSAPAPSQQQRPYVPMVIASWNNEQEKEEFLATLQLLRQMQANLAVAPTKSESDTLRNGQGGIV</sequence>
<dbReference type="Proteomes" id="UP000674318">
    <property type="component" value="Unassembled WGS sequence"/>
</dbReference>
<feature type="region of interest" description="Disordered" evidence="1">
    <location>
        <begin position="1903"/>
        <end position="1927"/>
    </location>
</feature>
<feature type="compositionally biased region" description="Polar residues" evidence="1">
    <location>
        <begin position="1763"/>
        <end position="1780"/>
    </location>
</feature>
<feature type="compositionally biased region" description="Basic and acidic residues" evidence="1">
    <location>
        <begin position="1645"/>
        <end position="1656"/>
    </location>
</feature>
<feature type="region of interest" description="Disordered" evidence="1">
    <location>
        <begin position="225"/>
        <end position="301"/>
    </location>
</feature>
<feature type="region of interest" description="Disordered" evidence="1">
    <location>
        <begin position="1756"/>
        <end position="1780"/>
    </location>
</feature>
<feature type="region of interest" description="Disordered" evidence="1">
    <location>
        <begin position="1210"/>
        <end position="1239"/>
    </location>
</feature>
<feature type="compositionally biased region" description="Polar residues" evidence="1">
    <location>
        <begin position="290"/>
        <end position="301"/>
    </location>
</feature>
<keyword evidence="3" id="KW-1185">Reference proteome</keyword>
<evidence type="ECO:0000313" key="2">
    <source>
        <dbReference type="EMBL" id="KAG5507621.1"/>
    </source>
</evidence>
<comment type="caution">
    <text evidence="2">The sequence shown here is derived from an EMBL/GenBank/DDBJ whole genome shotgun (WGS) entry which is preliminary data.</text>
</comment>
<evidence type="ECO:0000256" key="1">
    <source>
        <dbReference type="SAM" id="MobiDB-lite"/>
    </source>
</evidence>
<feature type="region of interest" description="Disordered" evidence="1">
    <location>
        <begin position="881"/>
        <end position="909"/>
    </location>
</feature>
<dbReference type="GeneID" id="94292596"/>
<feature type="compositionally biased region" description="Low complexity" evidence="1">
    <location>
        <begin position="1168"/>
        <end position="1186"/>
    </location>
</feature>
<organism evidence="2 3">
    <name type="scientific">Porcisia hertigi</name>
    <dbReference type="NCBI Taxonomy" id="2761500"/>
    <lineage>
        <taxon>Eukaryota</taxon>
        <taxon>Discoba</taxon>
        <taxon>Euglenozoa</taxon>
        <taxon>Kinetoplastea</taxon>
        <taxon>Metakinetoplastina</taxon>
        <taxon>Trypanosomatida</taxon>
        <taxon>Trypanosomatidae</taxon>
        <taxon>Leishmaniinae</taxon>
        <taxon>Porcisia</taxon>
    </lineage>
</organism>
<feature type="region of interest" description="Disordered" evidence="1">
    <location>
        <begin position="937"/>
        <end position="966"/>
    </location>
</feature>
<proteinExistence type="predicted"/>
<feature type="region of interest" description="Disordered" evidence="1">
    <location>
        <begin position="1370"/>
        <end position="1438"/>
    </location>
</feature>
<feature type="compositionally biased region" description="Polar residues" evidence="1">
    <location>
        <begin position="1910"/>
        <end position="1927"/>
    </location>
</feature>
<feature type="compositionally biased region" description="Basic and acidic residues" evidence="1">
    <location>
        <begin position="1592"/>
        <end position="1608"/>
    </location>
</feature>
<dbReference type="OrthoDB" id="273803at2759"/>
<feature type="region of interest" description="Disordered" evidence="1">
    <location>
        <begin position="1581"/>
        <end position="1701"/>
    </location>
</feature>
<feature type="compositionally biased region" description="Low complexity" evidence="1">
    <location>
        <begin position="951"/>
        <end position="963"/>
    </location>
</feature>
<feature type="compositionally biased region" description="Basic residues" evidence="1">
    <location>
        <begin position="1657"/>
        <end position="1676"/>
    </location>
</feature>
<reference evidence="2 3" key="1">
    <citation type="submission" date="2021-02" db="EMBL/GenBank/DDBJ databases">
        <title>Porcisia hertigi Genome sequencing and assembly.</title>
        <authorList>
            <person name="Almutairi H."/>
            <person name="Gatherer D."/>
        </authorList>
    </citation>
    <scope>NUCLEOTIDE SEQUENCE [LARGE SCALE GENOMIC DNA]</scope>
    <source>
        <strain evidence="2 3">C119</strain>
    </source>
</reference>
<protein>
    <submittedName>
        <fullName evidence="2">Uncharacterized protein</fullName>
    </submittedName>
</protein>
<dbReference type="RefSeq" id="XP_067757936.1">
    <property type="nucleotide sequence ID" value="XM_067902519.1"/>
</dbReference>
<gene>
    <name evidence="2" type="ORF">JKF63_06570</name>
</gene>
<dbReference type="EMBL" id="JAFJZO010000018">
    <property type="protein sequence ID" value="KAG5507621.1"/>
    <property type="molecule type" value="Genomic_DNA"/>
</dbReference>
<feature type="compositionally biased region" description="Low complexity" evidence="1">
    <location>
        <begin position="164"/>
        <end position="178"/>
    </location>
</feature>
<feature type="compositionally biased region" description="Polar residues" evidence="1">
    <location>
        <begin position="773"/>
        <end position="783"/>
    </location>
</feature>